<feature type="transmembrane region" description="Helical" evidence="6">
    <location>
        <begin position="34"/>
        <end position="55"/>
    </location>
</feature>
<comment type="caution">
    <text evidence="8">The sequence shown here is derived from an EMBL/GenBank/DDBJ whole genome shotgun (WGS) entry which is preliminary data.</text>
</comment>
<dbReference type="InterPro" id="IPR044770">
    <property type="entry name" value="MFS_spinster-like"/>
</dbReference>
<keyword evidence="2" id="KW-0813">Transport</keyword>
<dbReference type="Proteomes" id="UP001176468">
    <property type="component" value="Unassembled WGS sequence"/>
</dbReference>
<dbReference type="PANTHER" id="PTHR23505">
    <property type="entry name" value="SPINSTER"/>
    <property type="match status" value="1"/>
</dbReference>
<evidence type="ECO:0000256" key="1">
    <source>
        <dbReference type="ARBA" id="ARBA00004141"/>
    </source>
</evidence>
<keyword evidence="3 6" id="KW-0812">Transmembrane</keyword>
<dbReference type="InterPro" id="IPR020846">
    <property type="entry name" value="MFS_dom"/>
</dbReference>
<evidence type="ECO:0000259" key="7">
    <source>
        <dbReference type="PROSITE" id="PS50850"/>
    </source>
</evidence>
<evidence type="ECO:0000256" key="5">
    <source>
        <dbReference type="ARBA" id="ARBA00023136"/>
    </source>
</evidence>
<dbReference type="Gene3D" id="1.20.1250.20">
    <property type="entry name" value="MFS general substrate transporter like domains"/>
    <property type="match status" value="1"/>
</dbReference>
<feature type="transmembrane region" description="Helical" evidence="6">
    <location>
        <begin position="355"/>
        <end position="380"/>
    </location>
</feature>
<organism evidence="8 9">
    <name type="scientific">Sphingomonas immobilis</name>
    <dbReference type="NCBI Taxonomy" id="3063997"/>
    <lineage>
        <taxon>Bacteria</taxon>
        <taxon>Pseudomonadati</taxon>
        <taxon>Pseudomonadota</taxon>
        <taxon>Alphaproteobacteria</taxon>
        <taxon>Sphingomonadales</taxon>
        <taxon>Sphingomonadaceae</taxon>
        <taxon>Sphingomonas</taxon>
    </lineage>
</organism>
<name>A0ABT9A1C6_9SPHN</name>
<feature type="transmembrane region" description="Helical" evidence="6">
    <location>
        <begin position="258"/>
        <end position="279"/>
    </location>
</feature>
<dbReference type="PANTHER" id="PTHR23505:SF79">
    <property type="entry name" value="PROTEIN SPINSTER"/>
    <property type="match status" value="1"/>
</dbReference>
<sequence>MLTLLYVFNKADSIVLAPLVQPIKHELGIGDFQMGLLLGPAFAIFYGLCGLPMGWIVDHRPLRRVVYWGVTVWSIATAACGLVTGFVGLALARMMVGAGEATLSPSSYKLISQLFPRNKIALPLSMYAAGSSIGLGFALYLGGLAARLSSEGSGLALPGLGFLSAWKILFLALGLPGLLLALLAFRLPVPVGGEPTQAGDVASKARGSVFAFMLREWRVMLPIFGCFCAIGTGSIALLQWMPTYMLRTYHLDQGTIGLGLGAMLFAAGLTGHLISGMVVDAIHTRGLPNGGLIFGTVATVIGMPCGILALLGGSLWIYWPLMTVTYTLFIPFSGYAAAAVQLATPVEMRGRMSAVFLLLASATGQLIGPTAVGFFTQYVFRDEAMIGASMAAVCAVVLAVVLASTMPVLFGRRRATRAPAAAPSL</sequence>
<keyword evidence="9" id="KW-1185">Reference proteome</keyword>
<feature type="transmembrane region" description="Helical" evidence="6">
    <location>
        <begin position="165"/>
        <end position="185"/>
    </location>
</feature>
<reference evidence="8" key="1">
    <citation type="submission" date="2023-07" db="EMBL/GenBank/DDBJ databases">
        <authorList>
            <person name="Kim M.K."/>
        </authorList>
    </citation>
    <scope>NUCLEOTIDE SEQUENCE</scope>
    <source>
        <strain evidence="8">CA1-15</strain>
    </source>
</reference>
<dbReference type="InterPro" id="IPR036259">
    <property type="entry name" value="MFS_trans_sf"/>
</dbReference>
<feature type="transmembrane region" description="Helical" evidence="6">
    <location>
        <begin position="124"/>
        <end position="145"/>
    </location>
</feature>
<evidence type="ECO:0000313" key="8">
    <source>
        <dbReference type="EMBL" id="MDO7843631.1"/>
    </source>
</evidence>
<dbReference type="InterPro" id="IPR011701">
    <property type="entry name" value="MFS"/>
</dbReference>
<keyword evidence="4 6" id="KW-1133">Transmembrane helix</keyword>
<gene>
    <name evidence="8" type="ORF">Q5H94_14955</name>
</gene>
<evidence type="ECO:0000256" key="3">
    <source>
        <dbReference type="ARBA" id="ARBA00022692"/>
    </source>
</evidence>
<feature type="transmembrane region" description="Helical" evidence="6">
    <location>
        <begin position="291"/>
        <end position="318"/>
    </location>
</feature>
<feature type="transmembrane region" description="Helical" evidence="6">
    <location>
        <begin position="324"/>
        <end position="343"/>
    </location>
</feature>
<evidence type="ECO:0000256" key="4">
    <source>
        <dbReference type="ARBA" id="ARBA00022989"/>
    </source>
</evidence>
<evidence type="ECO:0000313" key="9">
    <source>
        <dbReference type="Proteomes" id="UP001176468"/>
    </source>
</evidence>
<comment type="subcellular location">
    <subcellularLocation>
        <location evidence="1">Membrane</location>
        <topology evidence="1">Multi-pass membrane protein</topology>
    </subcellularLocation>
</comment>
<accession>A0ABT9A1C6</accession>
<evidence type="ECO:0000256" key="6">
    <source>
        <dbReference type="SAM" id="Phobius"/>
    </source>
</evidence>
<feature type="transmembrane region" description="Helical" evidence="6">
    <location>
        <begin position="386"/>
        <end position="410"/>
    </location>
</feature>
<dbReference type="RefSeq" id="WP_304562086.1">
    <property type="nucleotide sequence ID" value="NZ_JAUQSZ010000010.1"/>
</dbReference>
<feature type="transmembrane region" description="Helical" evidence="6">
    <location>
        <begin position="219"/>
        <end position="238"/>
    </location>
</feature>
<dbReference type="EMBL" id="JAUQSZ010000010">
    <property type="protein sequence ID" value="MDO7843631.1"/>
    <property type="molecule type" value="Genomic_DNA"/>
</dbReference>
<dbReference type="SUPFAM" id="SSF103473">
    <property type="entry name" value="MFS general substrate transporter"/>
    <property type="match status" value="1"/>
</dbReference>
<feature type="transmembrane region" description="Helical" evidence="6">
    <location>
        <begin position="67"/>
        <end position="92"/>
    </location>
</feature>
<feature type="domain" description="Major facilitator superfamily (MFS) profile" evidence="7">
    <location>
        <begin position="1"/>
        <end position="406"/>
    </location>
</feature>
<dbReference type="PROSITE" id="PS50850">
    <property type="entry name" value="MFS"/>
    <property type="match status" value="1"/>
</dbReference>
<dbReference type="Pfam" id="PF07690">
    <property type="entry name" value="MFS_1"/>
    <property type="match status" value="1"/>
</dbReference>
<proteinExistence type="predicted"/>
<evidence type="ECO:0000256" key="2">
    <source>
        <dbReference type="ARBA" id="ARBA00022448"/>
    </source>
</evidence>
<protein>
    <submittedName>
        <fullName evidence="8">MFS transporter</fullName>
    </submittedName>
</protein>
<keyword evidence="5 6" id="KW-0472">Membrane</keyword>